<comment type="caution">
    <text evidence="2">The sequence shown here is derived from an EMBL/GenBank/DDBJ whole genome shotgun (WGS) entry which is preliminary data.</text>
</comment>
<evidence type="ECO:0000259" key="1">
    <source>
        <dbReference type="Pfam" id="PF10412"/>
    </source>
</evidence>
<dbReference type="Proteomes" id="UP000480303">
    <property type="component" value="Unassembled WGS sequence"/>
</dbReference>
<sequence length="407" mass="45420">MGRIVDSLFKSKDAYLRGEIDARNKRNLPAMPKVVIDSFCSQYYTEMHNTIISGGMIENRAIVEYALIKQAQQLGLPVVILHSGNRFMKSGVGLASSIGSICYYDPIVGKDSDEIADILTDLASNLLQGKNDLFGLWSLVVDVLSLQGEPVTLERLVKFRCDRIPEVLGEMAEKNSISNAKRIDYTNRFGSVSACAHEAQRLLTKLKSYPLYTEGATPHSLEDVLNEGGIASIDIVSDTNDVLKELCFTDIDRIMKLGRNFLLIVEGVSFLKRESHVDNVLLRNSGNMSLLFAANDVPAMTQESDEHFQTLVSGHTNVMILKHNSAASAKKWSDYLGQHYIQQVEQSIGTSKENLSLIKKTNTSNITVREERRDIVPTESITRLLDYQSYVLEATERQILKVALQQV</sequence>
<dbReference type="InterPro" id="IPR027417">
    <property type="entry name" value="P-loop_NTPase"/>
</dbReference>
<keyword evidence="3" id="KW-1185">Reference proteome</keyword>
<feature type="domain" description="Type IV secretion system coupling protein TraD DNA-binding" evidence="1">
    <location>
        <begin position="306"/>
        <end position="404"/>
    </location>
</feature>
<accession>A0A6A0BDQ4</accession>
<dbReference type="InterPro" id="IPR019476">
    <property type="entry name" value="T4SS_TraD_DNA-bd"/>
</dbReference>
<dbReference type="Pfam" id="PF10412">
    <property type="entry name" value="TrwB_AAD_bind"/>
    <property type="match status" value="1"/>
</dbReference>
<evidence type="ECO:0000313" key="3">
    <source>
        <dbReference type="Proteomes" id="UP000480303"/>
    </source>
</evidence>
<organism evidence="2 3">
    <name type="scientific">Pseudolactococcus hodotermopsidis</name>
    <dbReference type="NCBI Taxonomy" id="2709157"/>
    <lineage>
        <taxon>Bacteria</taxon>
        <taxon>Bacillati</taxon>
        <taxon>Bacillota</taxon>
        <taxon>Bacilli</taxon>
        <taxon>Lactobacillales</taxon>
        <taxon>Streptococcaceae</taxon>
        <taxon>Pseudolactococcus</taxon>
    </lineage>
</organism>
<dbReference type="AlphaFoldDB" id="A0A6A0BDQ4"/>
<dbReference type="RefSeq" id="WP_172208575.1">
    <property type="nucleotide sequence ID" value="NZ_BLLI01000026.1"/>
</dbReference>
<proteinExistence type="predicted"/>
<reference evidence="2 3" key="1">
    <citation type="submission" date="2020-02" db="EMBL/GenBank/DDBJ databases">
        <title>Draft genome sequence of Lactococcus sp. Hs30E4-3.</title>
        <authorList>
            <person name="Noda S."/>
            <person name="Yuki M."/>
            <person name="Ohkuma M."/>
        </authorList>
    </citation>
    <scope>NUCLEOTIDE SEQUENCE [LARGE SCALE GENOMIC DNA]</scope>
    <source>
        <strain evidence="2 3">Hs30E4-3</strain>
    </source>
</reference>
<name>A0A6A0BDQ4_9LACT</name>
<dbReference type="EMBL" id="BLLI01000026">
    <property type="protein sequence ID" value="GFH42491.1"/>
    <property type="molecule type" value="Genomic_DNA"/>
</dbReference>
<protein>
    <recommendedName>
        <fullName evidence="1">Type IV secretion system coupling protein TraD DNA-binding domain-containing protein</fullName>
    </recommendedName>
</protein>
<dbReference type="Gene3D" id="3.40.50.300">
    <property type="entry name" value="P-loop containing nucleotide triphosphate hydrolases"/>
    <property type="match status" value="1"/>
</dbReference>
<evidence type="ECO:0000313" key="2">
    <source>
        <dbReference type="EMBL" id="GFH42491.1"/>
    </source>
</evidence>
<gene>
    <name evidence="2" type="ORF">Hs30E_10420</name>
</gene>